<dbReference type="Pfam" id="PF00561">
    <property type="entry name" value="Abhydrolase_1"/>
    <property type="match status" value="1"/>
</dbReference>
<dbReference type="InterPro" id="IPR029058">
    <property type="entry name" value="AB_hydrolase_fold"/>
</dbReference>
<dbReference type="PANTHER" id="PTHR43194">
    <property type="entry name" value="HYDROLASE ALPHA/BETA FOLD FAMILY"/>
    <property type="match status" value="1"/>
</dbReference>
<accession>A0A6J4KCD2</accession>
<evidence type="ECO:0000313" key="2">
    <source>
        <dbReference type="EMBL" id="CAA9302032.1"/>
    </source>
</evidence>
<feature type="domain" description="AB hydrolase-1" evidence="1">
    <location>
        <begin position="25"/>
        <end position="263"/>
    </location>
</feature>
<gene>
    <name evidence="2" type="ORF">AVDCRST_MAG40-426</name>
</gene>
<dbReference type="PRINTS" id="PR00412">
    <property type="entry name" value="EPOXHYDRLASE"/>
</dbReference>
<dbReference type="InterPro" id="IPR000073">
    <property type="entry name" value="AB_hydrolase_1"/>
</dbReference>
<protein>
    <recommendedName>
        <fullName evidence="1">AB hydrolase-1 domain-containing protein</fullName>
    </recommendedName>
</protein>
<dbReference type="PANTHER" id="PTHR43194:SF5">
    <property type="entry name" value="PIMELOYL-[ACYL-CARRIER PROTEIN] METHYL ESTER ESTERASE"/>
    <property type="match status" value="1"/>
</dbReference>
<dbReference type="InterPro" id="IPR000639">
    <property type="entry name" value="Epox_hydrolase-like"/>
</dbReference>
<dbReference type="SUPFAM" id="SSF53474">
    <property type="entry name" value="alpha/beta-Hydrolases"/>
    <property type="match status" value="1"/>
</dbReference>
<evidence type="ECO:0000259" key="1">
    <source>
        <dbReference type="Pfam" id="PF00561"/>
    </source>
</evidence>
<sequence>MDADILRIPAGPGLLHVERYGFGGPPVVLLHGFPTSSFLWRAVGPELAIAGRTAFAVDLLGYGESDRPFDADYGIAAQAEYLDRALTALRVARATVVGVDLGAGVALRLAATRPDRVERLALVNPIAFDAVPAGDVAALQRSTARFALRASRGILGAAALLTPVLEASVARGEHMPARLVARYLAPFVGPEGIGHLLALSRAIRAEDLEDIDYTQIAAPALVVRGEADEYTDPAVAQRLAAAIPGSRLLRLPGTGRLVPEEDPDQLVDAILEFTPAADAV</sequence>
<dbReference type="Gene3D" id="3.40.50.1820">
    <property type="entry name" value="alpha/beta hydrolase"/>
    <property type="match status" value="1"/>
</dbReference>
<proteinExistence type="predicted"/>
<dbReference type="AlphaFoldDB" id="A0A6J4KCD2"/>
<organism evidence="2">
    <name type="scientific">uncultured Gemmatimonadaceae bacterium</name>
    <dbReference type="NCBI Taxonomy" id="246130"/>
    <lineage>
        <taxon>Bacteria</taxon>
        <taxon>Pseudomonadati</taxon>
        <taxon>Gemmatimonadota</taxon>
        <taxon>Gemmatimonadia</taxon>
        <taxon>Gemmatimonadales</taxon>
        <taxon>Gemmatimonadaceae</taxon>
        <taxon>environmental samples</taxon>
    </lineage>
</organism>
<dbReference type="InterPro" id="IPR050228">
    <property type="entry name" value="Carboxylesterase_BioH"/>
</dbReference>
<dbReference type="PRINTS" id="PR00111">
    <property type="entry name" value="ABHYDROLASE"/>
</dbReference>
<reference evidence="2" key="1">
    <citation type="submission" date="2020-02" db="EMBL/GenBank/DDBJ databases">
        <authorList>
            <person name="Meier V. D."/>
        </authorList>
    </citation>
    <scope>NUCLEOTIDE SEQUENCE</scope>
    <source>
        <strain evidence="2">AVDCRST_MAG40</strain>
    </source>
</reference>
<dbReference type="GO" id="GO:0003824">
    <property type="term" value="F:catalytic activity"/>
    <property type="evidence" value="ECO:0007669"/>
    <property type="project" value="InterPro"/>
</dbReference>
<dbReference type="EMBL" id="CADCTX010000121">
    <property type="protein sequence ID" value="CAA9302032.1"/>
    <property type="molecule type" value="Genomic_DNA"/>
</dbReference>
<name>A0A6J4KCD2_9BACT</name>